<evidence type="ECO:0000256" key="1">
    <source>
        <dbReference type="SAM" id="MobiDB-lite"/>
    </source>
</evidence>
<organism evidence="3">
    <name type="scientific">Centruroides hentzi</name>
    <dbReference type="NCBI Taxonomy" id="88313"/>
    <lineage>
        <taxon>Eukaryota</taxon>
        <taxon>Metazoa</taxon>
        <taxon>Ecdysozoa</taxon>
        <taxon>Arthropoda</taxon>
        <taxon>Chelicerata</taxon>
        <taxon>Arachnida</taxon>
        <taxon>Scorpiones</taxon>
        <taxon>Buthida</taxon>
        <taxon>Buthoidea</taxon>
        <taxon>Buthidae</taxon>
        <taxon>Centruroides</taxon>
    </lineage>
</organism>
<dbReference type="EMBL" id="GFWZ01000473">
    <property type="protein sequence ID" value="MBW20463.1"/>
    <property type="molecule type" value="Transcribed_RNA"/>
</dbReference>
<protein>
    <submittedName>
        <fullName evidence="3">WAS/WASL-interacting protein family member 2</fullName>
    </submittedName>
</protein>
<evidence type="ECO:0000259" key="2">
    <source>
        <dbReference type="Pfam" id="PF15936"/>
    </source>
</evidence>
<feature type="region of interest" description="Disordered" evidence="1">
    <location>
        <begin position="284"/>
        <end position="362"/>
    </location>
</feature>
<dbReference type="Pfam" id="PF15936">
    <property type="entry name" value="DUF4749"/>
    <property type="match status" value="1"/>
</dbReference>
<proteinExistence type="predicted"/>
<dbReference type="InterPro" id="IPR031847">
    <property type="entry name" value="PDLI1-4/Zasp-like_mid"/>
</dbReference>
<evidence type="ECO:0000313" key="3">
    <source>
        <dbReference type="EMBL" id="MBW20463.1"/>
    </source>
</evidence>
<feature type="compositionally biased region" description="Polar residues" evidence="1">
    <location>
        <begin position="228"/>
        <end position="246"/>
    </location>
</feature>
<feature type="compositionally biased region" description="Basic and acidic residues" evidence="1">
    <location>
        <begin position="163"/>
        <end position="173"/>
    </location>
</feature>
<accession>A0A2I9LQ08</accession>
<feature type="compositionally biased region" description="Polar residues" evidence="1">
    <location>
        <begin position="24"/>
        <end position="33"/>
    </location>
</feature>
<dbReference type="AlphaFoldDB" id="A0A2I9LQ08"/>
<feature type="compositionally biased region" description="Polar residues" evidence="1">
    <location>
        <begin position="294"/>
        <end position="313"/>
    </location>
</feature>
<reference evidence="3" key="1">
    <citation type="journal article" date="2017" name="Toxicon">
        <title>Venom-gland transcriptomics and venom proteomics of the Hentz striped scorpion (Centruroides hentzi; Buthidae) reveal high toxin diversity in a harmless member of a lethal family.</title>
        <authorList>
            <person name="Ward M.J."/>
            <person name="Ellsworth S.A."/>
            <person name="Rokyta D.R."/>
        </authorList>
    </citation>
    <scope>NUCLEOTIDE SEQUENCE</scope>
    <source>
        <tissue evidence="3">Venom gland</tissue>
    </source>
</reference>
<feature type="compositionally biased region" description="Basic and acidic residues" evidence="1">
    <location>
        <begin position="1"/>
        <end position="12"/>
    </location>
</feature>
<name>A0A2I9LQ08_9SCOR</name>
<feature type="domain" description="PDZ and LIM" evidence="2">
    <location>
        <begin position="120"/>
        <end position="196"/>
    </location>
</feature>
<feature type="region of interest" description="Disordered" evidence="1">
    <location>
        <begin position="191"/>
        <end position="266"/>
    </location>
</feature>
<feature type="region of interest" description="Disordered" evidence="1">
    <location>
        <begin position="1"/>
        <end position="111"/>
    </location>
</feature>
<feature type="compositionally biased region" description="Basic and acidic residues" evidence="1">
    <location>
        <begin position="199"/>
        <end position="219"/>
    </location>
</feature>
<sequence length="400" mass="44553">MPTWKDKQKTLAKEQPSGYHPSQHAASTPQEGNNAPFCYLPPQLQNTLKKDKKPFTYTPGGLDLSQIRSPRMQKRIAANLQEDDRPSTPPAVNHHPPVLSQQSQNNNGSTKRHQAYVLPAYNSPINLYSQQNALNAYDTQTDQATRQLEGVHLSGNNTPAADYRNHVDQDPSREFGQSRSFRILQMITADEENPVQDQVKPKKKEEDEMRFSGLRKDAIPSRAFHTLQKMTGSDASPTSPTPSYDSNEGYDYPNQDEPQQPVDPRYKGSYIPGRSFKMLQEMTGMSDEEGGQTLPPSVFQQKPRKTTSVQLQVGGQPAPPQTRGYPHHDVGGPPLTRGYPHPDVGGPPPTRVYPHPDVPACEQPYEAEPKMYKGGRIPSQSFRMLQAMTGEASDHGGTDF</sequence>
<feature type="compositionally biased region" description="Polar residues" evidence="1">
    <location>
        <begin position="99"/>
        <end position="109"/>
    </location>
</feature>
<feature type="region of interest" description="Disordered" evidence="1">
    <location>
        <begin position="156"/>
        <end position="175"/>
    </location>
</feature>